<feature type="signal peptide" evidence="8">
    <location>
        <begin position="1"/>
        <end position="20"/>
    </location>
</feature>
<evidence type="ECO:0000313" key="10">
    <source>
        <dbReference type="Proteomes" id="UP000636891"/>
    </source>
</evidence>
<gene>
    <name evidence="9" type="ORF">H8S08_11545</name>
</gene>
<dbReference type="InterPro" id="IPR003423">
    <property type="entry name" value="OMP_efflux"/>
</dbReference>
<keyword evidence="3" id="KW-0813">Transport</keyword>
<keyword evidence="8" id="KW-0732">Signal</keyword>
<accession>A0ABR7CPP0</accession>
<organism evidence="9 10">
    <name type="scientific">Alistipes hominis</name>
    <dbReference type="NCBI Taxonomy" id="2763015"/>
    <lineage>
        <taxon>Bacteria</taxon>
        <taxon>Pseudomonadati</taxon>
        <taxon>Bacteroidota</taxon>
        <taxon>Bacteroidia</taxon>
        <taxon>Bacteroidales</taxon>
        <taxon>Rikenellaceae</taxon>
        <taxon>Alistipes</taxon>
    </lineage>
</organism>
<keyword evidence="5" id="KW-0812">Transmembrane</keyword>
<evidence type="ECO:0000256" key="8">
    <source>
        <dbReference type="SAM" id="SignalP"/>
    </source>
</evidence>
<keyword evidence="6" id="KW-0472">Membrane</keyword>
<dbReference type="InterPro" id="IPR051906">
    <property type="entry name" value="TolC-like"/>
</dbReference>
<dbReference type="EMBL" id="JACOOK010000007">
    <property type="protein sequence ID" value="MBC5617642.1"/>
    <property type="molecule type" value="Genomic_DNA"/>
</dbReference>
<keyword evidence="4" id="KW-1134">Transmembrane beta strand</keyword>
<protein>
    <submittedName>
        <fullName evidence="9">TolC family protein</fullName>
    </submittedName>
</protein>
<comment type="subcellular location">
    <subcellularLocation>
        <location evidence="1">Cell outer membrane</location>
    </subcellularLocation>
</comment>
<name>A0ABR7CPP0_9BACT</name>
<proteinExistence type="inferred from homology"/>
<evidence type="ECO:0000313" key="9">
    <source>
        <dbReference type="EMBL" id="MBC5617642.1"/>
    </source>
</evidence>
<comment type="caution">
    <text evidence="9">The sequence shown here is derived from an EMBL/GenBank/DDBJ whole genome shotgun (WGS) entry which is preliminary data.</text>
</comment>
<feature type="chain" id="PRO_5045085544" evidence="8">
    <location>
        <begin position="21"/>
        <end position="449"/>
    </location>
</feature>
<comment type="similarity">
    <text evidence="2">Belongs to the outer membrane factor (OMF) (TC 1.B.17) family.</text>
</comment>
<keyword evidence="10" id="KW-1185">Reference proteome</keyword>
<sequence>MIRTLAAFLLSAALSVSASAQPKEDWTLQQCIDYAIENNISVKQFQISSNNQELRLNTTRNSRLPNVGINLSENASFGRGPGRDGTTVDHTQLSTSLGASASVTVFEGMRIKHDIAGQKFSLQASLKDLERAREDVSLNVTSLYLQVLLNKEMVKVAENQVELSRQQVERSELLVKNGRNPESDLYESKALLANDEMNLTQSRNTLLLSLLDLSQALNLENKDGFDIRMPDLGNITIASMSRMETPGTVYDYAVGNRPRILAEQLRLKSSEKALLSAKSAFYPSISLGAGYSNGYYFSIYEGARNAAFFNQLKNNGSEYIGLSINIPIFNRNATRNNVRMAQNNIRIQELAITEAQLALRKEIEQSYYSADAAYQKYLSAEKSLAAAREAFRYQKEKADAGRSTIFDYNDAKTRMEKSESDMVQAKFNFIFSRKILDFYAGQPLDFSIY</sequence>
<dbReference type="PANTHER" id="PTHR30026:SF20">
    <property type="entry name" value="OUTER MEMBRANE PROTEIN TOLC"/>
    <property type="match status" value="1"/>
</dbReference>
<evidence type="ECO:0000256" key="6">
    <source>
        <dbReference type="ARBA" id="ARBA00023136"/>
    </source>
</evidence>
<reference evidence="9 10" key="1">
    <citation type="submission" date="2020-08" db="EMBL/GenBank/DDBJ databases">
        <title>Genome public.</title>
        <authorList>
            <person name="Liu C."/>
            <person name="Sun Q."/>
        </authorList>
    </citation>
    <scope>NUCLEOTIDE SEQUENCE [LARGE SCALE GENOMIC DNA]</scope>
    <source>
        <strain evidence="9 10">New-7</strain>
    </source>
</reference>
<evidence type="ECO:0000256" key="3">
    <source>
        <dbReference type="ARBA" id="ARBA00022448"/>
    </source>
</evidence>
<evidence type="ECO:0000256" key="7">
    <source>
        <dbReference type="ARBA" id="ARBA00023237"/>
    </source>
</evidence>
<dbReference type="Gene3D" id="1.20.1600.10">
    <property type="entry name" value="Outer membrane efflux proteins (OEP)"/>
    <property type="match status" value="1"/>
</dbReference>
<dbReference type="Pfam" id="PF02321">
    <property type="entry name" value="OEP"/>
    <property type="match status" value="2"/>
</dbReference>
<dbReference type="Proteomes" id="UP000636891">
    <property type="component" value="Unassembled WGS sequence"/>
</dbReference>
<keyword evidence="7" id="KW-0998">Cell outer membrane</keyword>
<dbReference type="PANTHER" id="PTHR30026">
    <property type="entry name" value="OUTER MEMBRANE PROTEIN TOLC"/>
    <property type="match status" value="1"/>
</dbReference>
<evidence type="ECO:0000256" key="5">
    <source>
        <dbReference type="ARBA" id="ARBA00022692"/>
    </source>
</evidence>
<evidence type="ECO:0000256" key="2">
    <source>
        <dbReference type="ARBA" id="ARBA00007613"/>
    </source>
</evidence>
<evidence type="ECO:0000256" key="4">
    <source>
        <dbReference type="ARBA" id="ARBA00022452"/>
    </source>
</evidence>
<dbReference type="SUPFAM" id="SSF56954">
    <property type="entry name" value="Outer membrane efflux proteins (OEP)"/>
    <property type="match status" value="1"/>
</dbReference>
<dbReference type="RefSeq" id="WP_055202372.1">
    <property type="nucleotide sequence ID" value="NZ_JACOOK010000007.1"/>
</dbReference>
<evidence type="ECO:0000256" key="1">
    <source>
        <dbReference type="ARBA" id="ARBA00004442"/>
    </source>
</evidence>